<dbReference type="PANTHER" id="PTHR33741:SF5">
    <property type="entry name" value="TRANSMEMBRANE PROTEIN DDB_G0269096-RELATED"/>
    <property type="match status" value="1"/>
</dbReference>
<dbReference type="EMBL" id="JTFC01000009">
    <property type="protein sequence ID" value="RUS57931.1"/>
    <property type="molecule type" value="Genomic_DNA"/>
</dbReference>
<gene>
    <name evidence="3" type="ORF">QI30_03185</name>
</gene>
<feature type="transmembrane region" description="Helical" evidence="1">
    <location>
        <begin position="20"/>
        <end position="45"/>
    </location>
</feature>
<sequence length="173" mass="19172">MMKMWMNYFSKMKGNGQNPFTVYMKDIIVTFIGTFITIAGLIYLTQYLHSQWIMASFGGSCALTFGLWQAPVSQPRSIIVGHVLSTTIGLGMYHLAGNHAVVVGLTIALAVAAMMLTRTMHPPAAANPLVIMLEGSHNWGFLLFPVLTGAVFVVIMALLINNLRQTRKYPTYW</sequence>
<evidence type="ECO:0000259" key="2">
    <source>
        <dbReference type="Pfam" id="PF04982"/>
    </source>
</evidence>
<name>A0A433RXC5_9BACL</name>
<feature type="transmembrane region" description="Helical" evidence="1">
    <location>
        <begin position="100"/>
        <end position="119"/>
    </location>
</feature>
<proteinExistence type="predicted"/>
<dbReference type="PANTHER" id="PTHR33741">
    <property type="entry name" value="TRANSMEMBRANE PROTEIN DDB_G0269096-RELATED"/>
    <property type="match status" value="1"/>
</dbReference>
<feature type="transmembrane region" description="Helical" evidence="1">
    <location>
        <begin position="139"/>
        <end position="160"/>
    </location>
</feature>
<evidence type="ECO:0000313" key="4">
    <source>
        <dbReference type="Proteomes" id="UP000288623"/>
    </source>
</evidence>
<dbReference type="Pfam" id="PF04982">
    <property type="entry name" value="TM_HPP"/>
    <property type="match status" value="1"/>
</dbReference>
<keyword evidence="1" id="KW-0812">Transmembrane</keyword>
<dbReference type="Proteomes" id="UP000288623">
    <property type="component" value="Unassembled WGS sequence"/>
</dbReference>
<protein>
    <submittedName>
        <fullName evidence="3">Membrane protein</fullName>
    </submittedName>
</protein>
<dbReference type="AlphaFoldDB" id="A0A433RXC5"/>
<evidence type="ECO:0000313" key="3">
    <source>
        <dbReference type="EMBL" id="RUS57931.1"/>
    </source>
</evidence>
<accession>A0A433RXC5</accession>
<feature type="transmembrane region" description="Helical" evidence="1">
    <location>
        <begin position="52"/>
        <end position="70"/>
    </location>
</feature>
<reference evidence="3 4" key="1">
    <citation type="submission" date="2014-11" db="EMBL/GenBank/DDBJ databases">
        <title>Genome sequence and analysis of novel Kurthia sp.</title>
        <authorList>
            <person name="Lawson J.N."/>
            <person name="Gonzalez J.E."/>
            <person name="Rinauldi L."/>
            <person name="Xuan Z."/>
            <person name="Firman A."/>
            <person name="Shaddox L."/>
            <person name="Trudeau A."/>
            <person name="Shah S."/>
            <person name="Reiman D."/>
        </authorList>
    </citation>
    <scope>NUCLEOTIDE SEQUENCE [LARGE SCALE GENOMIC DNA]</scope>
    <source>
        <strain evidence="3 4">3B1D</strain>
    </source>
</reference>
<feature type="domain" description="HPP transmembrane region" evidence="2">
    <location>
        <begin position="23"/>
        <end position="170"/>
    </location>
</feature>
<evidence type="ECO:0000256" key="1">
    <source>
        <dbReference type="SAM" id="Phobius"/>
    </source>
</evidence>
<organism evidence="3 4">
    <name type="scientific">Candidatus Kurthia intestinigallinarum</name>
    <dbReference type="NCBI Taxonomy" id="1562256"/>
    <lineage>
        <taxon>Bacteria</taxon>
        <taxon>Bacillati</taxon>
        <taxon>Bacillota</taxon>
        <taxon>Bacilli</taxon>
        <taxon>Bacillales</taxon>
        <taxon>Caryophanaceae</taxon>
        <taxon>Kurthia</taxon>
    </lineage>
</organism>
<comment type="caution">
    <text evidence="3">The sequence shown here is derived from an EMBL/GenBank/DDBJ whole genome shotgun (WGS) entry which is preliminary data.</text>
</comment>
<dbReference type="InterPro" id="IPR007065">
    <property type="entry name" value="HPP"/>
</dbReference>
<keyword evidence="1" id="KW-1133">Transmembrane helix</keyword>
<keyword evidence="4" id="KW-1185">Reference proteome</keyword>
<dbReference type="InterPro" id="IPR058581">
    <property type="entry name" value="TM_HPP"/>
</dbReference>
<keyword evidence="1" id="KW-0472">Membrane</keyword>